<dbReference type="EMBL" id="JAENHP010000006">
    <property type="protein sequence ID" value="MBM2618263.1"/>
    <property type="molecule type" value="Genomic_DNA"/>
</dbReference>
<evidence type="ECO:0000313" key="4">
    <source>
        <dbReference type="Proteomes" id="UP000632138"/>
    </source>
</evidence>
<dbReference type="Proteomes" id="UP000632138">
    <property type="component" value="Unassembled WGS sequence"/>
</dbReference>
<sequence>MLSDEERLLLAPHLALLRAAGRELREAERATAEAERDSAAAETGTDWRDRLLGGLFSANDQRSQQYRRARGSRKATEKARDAAREKYETYAVRVDGLLEPLLLREDPAYRAKADAVRACDKALKACEDLRFQIVSTTAKRDDKSWHEAEFGRQRVQEVVREVRAEGPRIGRLLERAGVRKGLDVERLKGPAAERGLLDVQRQLDGLIKELADARRRADQDRKVALRAAYDEATSNE</sequence>
<proteinExistence type="predicted"/>
<dbReference type="RefSeq" id="WP_203378237.1">
    <property type="nucleotide sequence ID" value="NZ_JAENHP010000006.1"/>
</dbReference>
<reference evidence="3 4" key="1">
    <citation type="submission" date="2021-01" db="EMBL/GenBank/DDBJ databases">
        <title>Actinoplanes sp. nov. LDG1-06 isolated from lichen.</title>
        <authorList>
            <person name="Saeng-In P."/>
            <person name="Phongsopitanun W."/>
            <person name="Kanchanasin P."/>
            <person name="Yuki M."/>
            <person name="Kudo T."/>
            <person name="Ohkuma M."/>
            <person name="Tanasupawat S."/>
        </authorList>
    </citation>
    <scope>NUCLEOTIDE SEQUENCE [LARGE SCALE GENOMIC DNA]</scope>
    <source>
        <strain evidence="3 4">LDG1-06</strain>
    </source>
</reference>
<comment type="caution">
    <text evidence="3">The sequence shown here is derived from an EMBL/GenBank/DDBJ whole genome shotgun (WGS) entry which is preliminary data.</text>
</comment>
<feature type="region of interest" description="Disordered" evidence="2">
    <location>
        <begin position="62"/>
        <end position="81"/>
    </location>
</feature>
<keyword evidence="1" id="KW-0175">Coiled coil</keyword>
<organism evidence="3 4">
    <name type="scientific">Paractinoplanes ovalisporus</name>
    <dbReference type="NCBI Taxonomy" id="2810368"/>
    <lineage>
        <taxon>Bacteria</taxon>
        <taxon>Bacillati</taxon>
        <taxon>Actinomycetota</taxon>
        <taxon>Actinomycetes</taxon>
        <taxon>Micromonosporales</taxon>
        <taxon>Micromonosporaceae</taxon>
        <taxon>Paractinoplanes</taxon>
    </lineage>
</organism>
<name>A0ABS2AFU0_9ACTN</name>
<accession>A0ABS2AFU0</accession>
<evidence type="ECO:0000313" key="3">
    <source>
        <dbReference type="EMBL" id="MBM2618263.1"/>
    </source>
</evidence>
<evidence type="ECO:0000256" key="1">
    <source>
        <dbReference type="SAM" id="Coils"/>
    </source>
</evidence>
<protein>
    <submittedName>
        <fullName evidence="3">Uncharacterized protein</fullName>
    </submittedName>
</protein>
<keyword evidence="4" id="KW-1185">Reference proteome</keyword>
<feature type="coiled-coil region" evidence="1">
    <location>
        <begin position="196"/>
        <end position="223"/>
    </location>
</feature>
<gene>
    <name evidence="3" type="ORF">JIG36_22135</name>
</gene>
<evidence type="ECO:0000256" key="2">
    <source>
        <dbReference type="SAM" id="MobiDB-lite"/>
    </source>
</evidence>